<sequence>MTSFYLRPATLSDAETIAALHVAVWRQTYRHLAPPHAVATLTEAYRLPLWQARIREALADSPVIVAEQAGRIAGFGAGMLQAPPVYEGRAEIGSLYVAPDVKRQGLGRLLLEHVKALLLAQGARGVGLGVVRGNDPAIAFYQAMGGRIAGAYVDPGKHWRSDNLLMVFDA</sequence>
<dbReference type="PANTHER" id="PTHR43877">
    <property type="entry name" value="AMINOALKYLPHOSPHONATE N-ACETYLTRANSFERASE-RELATED-RELATED"/>
    <property type="match status" value="1"/>
</dbReference>
<evidence type="ECO:0000256" key="2">
    <source>
        <dbReference type="ARBA" id="ARBA00023315"/>
    </source>
</evidence>
<evidence type="ECO:0000313" key="5">
    <source>
        <dbReference type="Proteomes" id="UP000759443"/>
    </source>
</evidence>
<dbReference type="InterPro" id="IPR050832">
    <property type="entry name" value="Bact_Acetyltransf"/>
</dbReference>
<keyword evidence="1" id="KW-0808">Transferase</keyword>
<accession>A0ABS4DSE4</accession>
<protein>
    <submittedName>
        <fullName evidence="4">Ribosomal protein S18 acetylase RimI-like enzyme</fullName>
    </submittedName>
</protein>
<dbReference type="Proteomes" id="UP000759443">
    <property type="component" value="Unassembled WGS sequence"/>
</dbReference>
<evidence type="ECO:0000313" key="4">
    <source>
        <dbReference type="EMBL" id="MBP1848603.1"/>
    </source>
</evidence>
<dbReference type="SUPFAM" id="SSF55729">
    <property type="entry name" value="Acyl-CoA N-acyltransferases (Nat)"/>
    <property type="match status" value="1"/>
</dbReference>
<reference evidence="4 5" key="1">
    <citation type="submission" date="2021-03" db="EMBL/GenBank/DDBJ databases">
        <title>Genomic Encyclopedia of Type Strains, Phase IV (KMG-IV): sequencing the most valuable type-strain genomes for metagenomic binning, comparative biology and taxonomic classification.</title>
        <authorList>
            <person name="Goeker M."/>
        </authorList>
    </citation>
    <scope>NUCLEOTIDE SEQUENCE [LARGE SCALE GENOMIC DNA]</scope>
    <source>
        <strain evidence="4 5">DSM 21600</strain>
    </source>
</reference>
<name>A0ABS4DSE4_9HYPH</name>
<proteinExistence type="predicted"/>
<dbReference type="RefSeq" id="WP_209941099.1">
    <property type="nucleotide sequence ID" value="NZ_JAGGJU010000001.1"/>
</dbReference>
<keyword evidence="2" id="KW-0012">Acyltransferase</keyword>
<dbReference type="PROSITE" id="PS51186">
    <property type="entry name" value="GNAT"/>
    <property type="match status" value="1"/>
</dbReference>
<dbReference type="Gene3D" id="3.40.630.30">
    <property type="match status" value="1"/>
</dbReference>
<gene>
    <name evidence="4" type="ORF">J2Z17_000020</name>
</gene>
<evidence type="ECO:0000256" key="1">
    <source>
        <dbReference type="ARBA" id="ARBA00022679"/>
    </source>
</evidence>
<comment type="caution">
    <text evidence="4">The sequence shown here is derived from an EMBL/GenBank/DDBJ whole genome shotgun (WGS) entry which is preliminary data.</text>
</comment>
<organism evidence="4 5">
    <name type="scientific">Rhizobium halophytocola</name>
    <dbReference type="NCBI Taxonomy" id="735519"/>
    <lineage>
        <taxon>Bacteria</taxon>
        <taxon>Pseudomonadati</taxon>
        <taxon>Pseudomonadota</taxon>
        <taxon>Alphaproteobacteria</taxon>
        <taxon>Hyphomicrobiales</taxon>
        <taxon>Rhizobiaceae</taxon>
        <taxon>Rhizobium/Agrobacterium group</taxon>
        <taxon>Rhizobium</taxon>
    </lineage>
</organism>
<dbReference type="InterPro" id="IPR016181">
    <property type="entry name" value="Acyl_CoA_acyltransferase"/>
</dbReference>
<evidence type="ECO:0000259" key="3">
    <source>
        <dbReference type="PROSITE" id="PS51186"/>
    </source>
</evidence>
<dbReference type="EMBL" id="JAGGJU010000001">
    <property type="protein sequence ID" value="MBP1848603.1"/>
    <property type="molecule type" value="Genomic_DNA"/>
</dbReference>
<dbReference type="InterPro" id="IPR000182">
    <property type="entry name" value="GNAT_dom"/>
</dbReference>
<feature type="domain" description="N-acetyltransferase" evidence="3">
    <location>
        <begin position="4"/>
        <end position="170"/>
    </location>
</feature>
<dbReference type="CDD" id="cd04301">
    <property type="entry name" value="NAT_SF"/>
    <property type="match status" value="1"/>
</dbReference>
<dbReference type="Pfam" id="PF00583">
    <property type="entry name" value="Acetyltransf_1"/>
    <property type="match status" value="1"/>
</dbReference>
<keyword evidence="5" id="KW-1185">Reference proteome</keyword>